<evidence type="ECO:0000313" key="1">
    <source>
        <dbReference type="EMBL" id="KIO06863.1"/>
    </source>
</evidence>
<proteinExistence type="predicted"/>
<reference evidence="1 2" key="1">
    <citation type="submission" date="2014-04" db="EMBL/GenBank/DDBJ databases">
        <authorList>
            <consortium name="DOE Joint Genome Institute"/>
            <person name="Kuo A."/>
            <person name="Kohler A."/>
            <person name="Costa M.D."/>
            <person name="Nagy L.G."/>
            <person name="Floudas D."/>
            <person name="Copeland A."/>
            <person name="Barry K.W."/>
            <person name="Cichocki N."/>
            <person name="Veneault-Fourrey C."/>
            <person name="LaButti K."/>
            <person name="Lindquist E.A."/>
            <person name="Lipzen A."/>
            <person name="Lundell T."/>
            <person name="Morin E."/>
            <person name="Murat C."/>
            <person name="Sun H."/>
            <person name="Tunlid A."/>
            <person name="Henrissat B."/>
            <person name="Grigoriev I.V."/>
            <person name="Hibbett D.S."/>
            <person name="Martin F."/>
            <person name="Nordberg H.P."/>
            <person name="Cantor M.N."/>
            <person name="Hua S.X."/>
        </authorList>
    </citation>
    <scope>NUCLEOTIDE SEQUENCE [LARGE SCALE GENOMIC DNA]</scope>
    <source>
        <strain evidence="1 2">Marx 270</strain>
    </source>
</reference>
<dbReference type="OrthoDB" id="3038119at2759"/>
<sequence>MPSFAVRKVLQERYNADRRHIYDYFHSRGLRVVRKEKVNSGVETPVSQSPVGSTAPYMMVSKFFNILLVA</sequence>
<gene>
    <name evidence="1" type="ORF">M404DRAFT_137806</name>
</gene>
<dbReference type="EMBL" id="KN831961">
    <property type="protein sequence ID" value="KIO06863.1"/>
    <property type="molecule type" value="Genomic_DNA"/>
</dbReference>
<dbReference type="AlphaFoldDB" id="A0A0C3JCT7"/>
<dbReference type="Proteomes" id="UP000054217">
    <property type="component" value="Unassembled WGS sequence"/>
</dbReference>
<reference evidence="2" key="2">
    <citation type="submission" date="2015-01" db="EMBL/GenBank/DDBJ databases">
        <title>Evolutionary Origins and Diversification of the Mycorrhizal Mutualists.</title>
        <authorList>
            <consortium name="DOE Joint Genome Institute"/>
            <consortium name="Mycorrhizal Genomics Consortium"/>
            <person name="Kohler A."/>
            <person name="Kuo A."/>
            <person name="Nagy L.G."/>
            <person name="Floudas D."/>
            <person name="Copeland A."/>
            <person name="Barry K.W."/>
            <person name="Cichocki N."/>
            <person name="Veneault-Fourrey C."/>
            <person name="LaButti K."/>
            <person name="Lindquist E.A."/>
            <person name="Lipzen A."/>
            <person name="Lundell T."/>
            <person name="Morin E."/>
            <person name="Murat C."/>
            <person name="Riley R."/>
            <person name="Ohm R."/>
            <person name="Sun H."/>
            <person name="Tunlid A."/>
            <person name="Henrissat B."/>
            <person name="Grigoriev I.V."/>
            <person name="Hibbett D.S."/>
            <person name="Martin F."/>
        </authorList>
    </citation>
    <scope>NUCLEOTIDE SEQUENCE [LARGE SCALE GENOMIC DNA]</scope>
    <source>
        <strain evidence="2">Marx 270</strain>
    </source>
</reference>
<dbReference type="InParanoid" id="A0A0C3JCT7"/>
<evidence type="ECO:0000313" key="2">
    <source>
        <dbReference type="Proteomes" id="UP000054217"/>
    </source>
</evidence>
<dbReference type="HOGENOM" id="CLU_205478_0_0_1"/>
<protein>
    <submittedName>
        <fullName evidence="1">Uncharacterized protein</fullName>
    </submittedName>
</protein>
<organism evidence="1 2">
    <name type="scientific">Pisolithus tinctorius Marx 270</name>
    <dbReference type="NCBI Taxonomy" id="870435"/>
    <lineage>
        <taxon>Eukaryota</taxon>
        <taxon>Fungi</taxon>
        <taxon>Dikarya</taxon>
        <taxon>Basidiomycota</taxon>
        <taxon>Agaricomycotina</taxon>
        <taxon>Agaricomycetes</taxon>
        <taxon>Agaricomycetidae</taxon>
        <taxon>Boletales</taxon>
        <taxon>Sclerodermatineae</taxon>
        <taxon>Pisolithaceae</taxon>
        <taxon>Pisolithus</taxon>
    </lineage>
</organism>
<name>A0A0C3JCT7_PISTI</name>
<accession>A0A0C3JCT7</accession>
<keyword evidence="2" id="KW-1185">Reference proteome</keyword>